<keyword evidence="12" id="KW-1185">Reference proteome</keyword>
<dbReference type="GO" id="GO:0046513">
    <property type="term" value="P:ceramide biosynthetic process"/>
    <property type="evidence" value="ECO:0007669"/>
    <property type="project" value="TreeGrafter"/>
</dbReference>
<keyword evidence="7" id="KW-0479">Metal-binding</keyword>
<evidence type="ECO:0000256" key="1">
    <source>
        <dbReference type="ARBA" id="ARBA00004141"/>
    </source>
</evidence>
<dbReference type="GO" id="GO:0016811">
    <property type="term" value="F:hydrolase activity, acting on carbon-nitrogen (but not peptide) bonds, in linear amides"/>
    <property type="evidence" value="ECO:0007669"/>
    <property type="project" value="InterPro"/>
</dbReference>
<evidence type="ECO:0000256" key="4">
    <source>
        <dbReference type="ARBA" id="ARBA00022801"/>
    </source>
</evidence>
<feature type="transmembrane region" description="Helical" evidence="10">
    <location>
        <begin position="168"/>
        <end position="188"/>
    </location>
</feature>
<dbReference type="PANTHER" id="PTHR46187:SF3">
    <property type="entry name" value="ALKALINE CERAMIDASE 3"/>
    <property type="match status" value="1"/>
</dbReference>
<evidence type="ECO:0000256" key="8">
    <source>
        <dbReference type="PIRSR" id="PIRSR608901-2"/>
    </source>
</evidence>
<feature type="region of interest" description="Disordered" evidence="9">
    <location>
        <begin position="298"/>
        <end position="355"/>
    </location>
</feature>
<gene>
    <name evidence="11" type="ORF">PCON_02659</name>
</gene>
<feature type="compositionally biased region" description="Low complexity" evidence="9">
    <location>
        <begin position="326"/>
        <end position="345"/>
    </location>
</feature>
<reference evidence="11 12" key="1">
    <citation type="journal article" date="2013" name="PLoS Genet.">
        <title>The genome and development-dependent transcriptomes of Pyronema confluens: a window into fungal evolution.</title>
        <authorList>
            <person name="Traeger S."/>
            <person name="Altegoer F."/>
            <person name="Freitag M."/>
            <person name="Gabaldon T."/>
            <person name="Kempken F."/>
            <person name="Kumar A."/>
            <person name="Marcet-Houben M."/>
            <person name="Poggeler S."/>
            <person name="Stajich J.E."/>
            <person name="Nowrousian M."/>
        </authorList>
    </citation>
    <scope>NUCLEOTIDE SEQUENCE [LARGE SCALE GENOMIC DNA]</scope>
    <source>
        <strain evidence="12">CBS 100304</strain>
        <tissue evidence="11">Vegetative mycelium</tissue>
    </source>
</reference>
<dbReference type="GO" id="GO:0046872">
    <property type="term" value="F:metal ion binding"/>
    <property type="evidence" value="ECO:0007669"/>
    <property type="project" value="UniProtKB-KW"/>
</dbReference>
<feature type="binding site" evidence="8">
    <location>
        <position position="249"/>
    </location>
    <ligand>
        <name>Zn(2+)</name>
        <dbReference type="ChEBI" id="CHEBI:29105"/>
        <note>catalytic</note>
    </ligand>
</feature>
<evidence type="ECO:0000256" key="9">
    <source>
        <dbReference type="SAM" id="MobiDB-lite"/>
    </source>
</evidence>
<keyword evidence="8" id="KW-0862">Zinc</keyword>
<dbReference type="AlphaFoldDB" id="U4LRG2"/>
<keyword evidence="5 10" id="KW-1133">Transmembrane helix</keyword>
<comment type="cofactor">
    <cofactor evidence="8">
        <name>Zn(2+)</name>
        <dbReference type="ChEBI" id="CHEBI:29105"/>
    </cofactor>
</comment>
<dbReference type="Pfam" id="PF05875">
    <property type="entry name" value="Ceramidase"/>
    <property type="match status" value="1"/>
</dbReference>
<feature type="transmembrane region" description="Helical" evidence="10">
    <location>
        <begin position="81"/>
        <end position="101"/>
    </location>
</feature>
<feature type="transmembrane region" description="Helical" evidence="10">
    <location>
        <begin position="46"/>
        <end position="69"/>
    </location>
</feature>
<evidence type="ECO:0000256" key="6">
    <source>
        <dbReference type="ARBA" id="ARBA00023136"/>
    </source>
</evidence>
<dbReference type="GO" id="GO:0005789">
    <property type="term" value="C:endoplasmic reticulum membrane"/>
    <property type="evidence" value="ECO:0007669"/>
    <property type="project" value="TreeGrafter"/>
</dbReference>
<keyword evidence="7" id="KW-0106">Calcium</keyword>
<dbReference type="OrthoDB" id="187171at2759"/>
<protein>
    <submittedName>
        <fullName evidence="11">Similar to Alkaline ceramidase 3 acc. no. Q9NUN7</fullName>
    </submittedName>
</protein>
<sequence>MDMLKAVLGAVHQILLWLPSVSYGPPKENPAWGPITATINWCEEDYYLTRYCAEFINTLTNLIFIGLAIKGMRNVLKEGHDTIFFVAFAGYCCVGIGSFLFHATLWYSMQLVDELSMIYATSIMMWASLTHGRSLRYSIFCGVLLASLALGVSIIYHHLQDPVFHQNAFALLTIVVLFRSFFLMEWNIRSKDSKCVNDMWLMVGTGIGVFLCGFGVWNLDNIYCKDLRGWRKDIGMPWAFVSEGHGWWHLLTGIGAYYELQYGIYLRHCLDGRQGEYKLHWPRVWSLPEVRRWKSGEREQLRKDEERGRRRSPNRVEKGEKVIGDVKGNGAALNGNGNGDVVVNGNGNGAMKKKA</sequence>
<evidence type="ECO:0000256" key="5">
    <source>
        <dbReference type="ARBA" id="ARBA00022989"/>
    </source>
</evidence>
<name>U4LRG2_PYROM</name>
<dbReference type="Proteomes" id="UP000018144">
    <property type="component" value="Unassembled WGS sequence"/>
</dbReference>
<feature type="binding site" evidence="7">
    <location>
        <position position="43"/>
    </location>
    <ligand>
        <name>Ca(2+)</name>
        <dbReference type="ChEBI" id="CHEBI:29108"/>
    </ligand>
</feature>
<evidence type="ECO:0000313" key="12">
    <source>
        <dbReference type="Proteomes" id="UP000018144"/>
    </source>
</evidence>
<comment type="similarity">
    <text evidence="2">Belongs to the alkaline ceramidase family.</text>
</comment>
<dbReference type="STRING" id="1076935.U4LRG2"/>
<feature type="binding site" evidence="7">
    <location>
        <position position="41"/>
    </location>
    <ligand>
        <name>Ca(2+)</name>
        <dbReference type="ChEBI" id="CHEBI:29108"/>
    </ligand>
</feature>
<evidence type="ECO:0000313" key="11">
    <source>
        <dbReference type="EMBL" id="CCX34159.1"/>
    </source>
</evidence>
<feature type="binding site" evidence="8">
    <location>
        <position position="245"/>
    </location>
    <ligand>
        <name>Zn(2+)</name>
        <dbReference type="ChEBI" id="CHEBI:29105"/>
        <note>catalytic</note>
    </ligand>
</feature>
<dbReference type="OMA" id="SIDWCEL"/>
<evidence type="ECO:0000256" key="7">
    <source>
        <dbReference type="PIRSR" id="PIRSR608901-1"/>
    </source>
</evidence>
<dbReference type="EMBL" id="HF936305">
    <property type="protein sequence ID" value="CCX34159.1"/>
    <property type="molecule type" value="Genomic_DNA"/>
</dbReference>
<dbReference type="InterPro" id="IPR008901">
    <property type="entry name" value="ACER"/>
</dbReference>
<evidence type="ECO:0000256" key="10">
    <source>
        <dbReference type="SAM" id="Phobius"/>
    </source>
</evidence>
<organism evidence="11 12">
    <name type="scientific">Pyronema omphalodes (strain CBS 100304)</name>
    <name type="common">Pyronema confluens</name>
    <dbReference type="NCBI Taxonomy" id="1076935"/>
    <lineage>
        <taxon>Eukaryota</taxon>
        <taxon>Fungi</taxon>
        <taxon>Dikarya</taxon>
        <taxon>Ascomycota</taxon>
        <taxon>Pezizomycotina</taxon>
        <taxon>Pezizomycetes</taxon>
        <taxon>Pezizales</taxon>
        <taxon>Pyronemataceae</taxon>
        <taxon>Pyronema</taxon>
    </lineage>
</organism>
<evidence type="ECO:0000256" key="2">
    <source>
        <dbReference type="ARBA" id="ARBA00009780"/>
    </source>
</evidence>
<comment type="subcellular location">
    <subcellularLocation>
        <location evidence="1">Membrane</location>
        <topology evidence="1">Multi-pass membrane protein</topology>
    </subcellularLocation>
</comment>
<proteinExistence type="inferred from homology"/>
<feature type="compositionally biased region" description="Basic and acidic residues" evidence="9">
    <location>
        <begin position="298"/>
        <end position="324"/>
    </location>
</feature>
<accession>U4LRG2</accession>
<feature type="transmembrane region" description="Helical" evidence="10">
    <location>
        <begin position="200"/>
        <end position="219"/>
    </location>
</feature>
<feature type="binding site" evidence="8">
    <location>
        <position position="102"/>
    </location>
    <ligand>
        <name>Zn(2+)</name>
        <dbReference type="ChEBI" id="CHEBI:29105"/>
        <note>catalytic</note>
    </ligand>
</feature>
<evidence type="ECO:0000256" key="3">
    <source>
        <dbReference type="ARBA" id="ARBA00022692"/>
    </source>
</evidence>
<keyword evidence="6 10" id="KW-0472">Membrane</keyword>
<dbReference type="GO" id="GO:0046514">
    <property type="term" value="P:ceramide catabolic process"/>
    <property type="evidence" value="ECO:0007669"/>
    <property type="project" value="TreeGrafter"/>
</dbReference>
<keyword evidence="4" id="KW-0378">Hydrolase</keyword>
<dbReference type="eggNOG" id="KOG2329">
    <property type="taxonomic scope" value="Eukaryota"/>
</dbReference>
<feature type="binding site" evidence="7">
    <location>
        <position position="54"/>
    </location>
    <ligand>
        <name>Ca(2+)</name>
        <dbReference type="ChEBI" id="CHEBI:29108"/>
    </ligand>
</feature>
<dbReference type="PANTHER" id="PTHR46187">
    <property type="entry name" value="ALKALINE CERAMIDASE 3"/>
    <property type="match status" value="1"/>
</dbReference>
<keyword evidence="3 10" id="KW-0812">Transmembrane</keyword>
<feature type="transmembrane region" description="Helical" evidence="10">
    <location>
        <begin position="139"/>
        <end position="156"/>
    </location>
</feature>